<sequence length="424" mass="46588">MTGFPTADVMDLEKTDMFDDRKGSASASCSICLELVLDRGERSVAKLQCGHEFHLDCIGSAFNAKGAMQCPNCRKVEKGHWLYAHGHHSSTDFDLDGWITEDIYDLNYSELPLGYQWCPFSGYAQLASLFEDIESQPNSYHEPLSSSVFGDLSSSSGGAQLCPYPALHGFPHPMHATPSSSSDHIPENSHFHRHSAALGAQPSAHEMLNPRSFSSVEPPTHSWQQQPPPLSMPLASNSDHHYGPRLSRTDTNNHPQRLGSFVHPHPLPHGSVPARSASNLVAGTMQPPPVLGEVRAHGSRSSPFPPIRRSRPRGVTLISYSASADTSGFYGFSTSSGASRSHQDSGRQFERVYGWGRDSFTPLPWIPVDGESRWWGPFNPNQAPQSGSFHQRGGSANERSTQGRSQNGYHQRNPPSNHMPPPYM</sequence>
<dbReference type="SMART" id="SM00184">
    <property type="entry name" value="RING"/>
    <property type="match status" value="1"/>
</dbReference>
<dbReference type="GO" id="GO:0004842">
    <property type="term" value="F:ubiquitin-protein transferase activity"/>
    <property type="evidence" value="ECO:0007669"/>
    <property type="project" value="InterPro"/>
</dbReference>
<evidence type="ECO:0000256" key="1">
    <source>
        <dbReference type="PROSITE-ProRule" id="PRU00175"/>
    </source>
</evidence>
<dbReference type="EMBL" id="JBBWWQ010000003">
    <property type="protein sequence ID" value="KAK8952114.1"/>
    <property type="molecule type" value="Genomic_DNA"/>
</dbReference>
<feature type="compositionally biased region" description="Polar residues" evidence="2">
    <location>
        <begin position="211"/>
        <end position="225"/>
    </location>
</feature>
<dbReference type="CDD" id="cd16448">
    <property type="entry name" value="RING-H2"/>
    <property type="match status" value="1"/>
</dbReference>
<proteinExistence type="predicted"/>
<feature type="region of interest" description="Disordered" evidence="2">
    <location>
        <begin position="209"/>
        <end position="250"/>
    </location>
</feature>
<feature type="region of interest" description="Disordered" evidence="2">
    <location>
        <begin position="376"/>
        <end position="424"/>
    </location>
</feature>
<organism evidence="4 5">
    <name type="scientific">Platanthera zijinensis</name>
    <dbReference type="NCBI Taxonomy" id="2320716"/>
    <lineage>
        <taxon>Eukaryota</taxon>
        <taxon>Viridiplantae</taxon>
        <taxon>Streptophyta</taxon>
        <taxon>Embryophyta</taxon>
        <taxon>Tracheophyta</taxon>
        <taxon>Spermatophyta</taxon>
        <taxon>Magnoliopsida</taxon>
        <taxon>Liliopsida</taxon>
        <taxon>Asparagales</taxon>
        <taxon>Orchidaceae</taxon>
        <taxon>Orchidoideae</taxon>
        <taxon>Orchideae</taxon>
        <taxon>Orchidinae</taxon>
        <taxon>Platanthera</taxon>
    </lineage>
</organism>
<dbReference type="InterPro" id="IPR013083">
    <property type="entry name" value="Znf_RING/FYVE/PHD"/>
</dbReference>
<dbReference type="GO" id="GO:0008270">
    <property type="term" value="F:zinc ion binding"/>
    <property type="evidence" value="ECO:0007669"/>
    <property type="project" value="UniProtKB-KW"/>
</dbReference>
<name>A0AAP0BY67_9ASPA</name>
<dbReference type="Proteomes" id="UP001418222">
    <property type="component" value="Unassembled WGS sequence"/>
</dbReference>
<keyword evidence="1" id="KW-0863">Zinc-finger</keyword>
<gene>
    <name evidence="4" type="ORF">KSP39_PZI003935</name>
</gene>
<reference evidence="4 5" key="1">
    <citation type="journal article" date="2022" name="Nat. Plants">
        <title>Genomes of leafy and leafless Platanthera orchids illuminate the evolution of mycoheterotrophy.</title>
        <authorList>
            <person name="Li M.H."/>
            <person name="Liu K.W."/>
            <person name="Li Z."/>
            <person name="Lu H.C."/>
            <person name="Ye Q.L."/>
            <person name="Zhang D."/>
            <person name="Wang J.Y."/>
            <person name="Li Y.F."/>
            <person name="Zhong Z.M."/>
            <person name="Liu X."/>
            <person name="Yu X."/>
            <person name="Liu D.K."/>
            <person name="Tu X.D."/>
            <person name="Liu B."/>
            <person name="Hao Y."/>
            <person name="Liao X.Y."/>
            <person name="Jiang Y.T."/>
            <person name="Sun W.H."/>
            <person name="Chen J."/>
            <person name="Chen Y.Q."/>
            <person name="Ai Y."/>
            <person name="Zhai J.W."/>
            <person name="Wu S.S."/>
            <person name="Zhou Z."/>
            <person name="Hsiao Y.Y."/>
            <person name="Wu W.L."/>
            <person name="Chen Y.Y."/>
            <person name="Lin Y.F."/>
            <person name="Hsu J.L."/>
            <person name="Li C.Y."/>
            <person name="Wang Z.W."/>
            <person name="Zhao X."/>
            <person name="Zhong W.Y."/>
            <person name="Ma X.K."/>
            <person name="Ma L."/>
            <person name="Huang J."/>
            <person name="Chen G.Z."/>
            <person name="Huang M.Z."/>
            <person name="Huang L."/>
            <person name="Peng D.H."/>
            <person name="Luo Y.B."/>
            <person name="Zou S.Q."/>
            <person name="Chen S.P."/>
            <person name="Lan S."/>
            <person name="Tsai W.C."/>
            <person name="Van de Peer Y."/>
            <person name="Liu Z.J."/>
        </authorList>
    </citation>
    <scope>NUCLEOTIDE SEQUENCE [LARGE SCALE GENOMIC DNA]</scope>
    <source>
        <strain evidence="4">Lor287</strain>
    </source>
</reference>
<dbReference type="InterPro" id="IPR044274">
    <property type="entry name" value="RFI2"/>
</dbReference>
<dbReference type="PANTHER" id="PTHR46798">
    <property type="entry name" value="OS09G0511500 PROTEIN"/>
    <property type="match status" value="1"/>
</dbReference>
<dbReference type="InterPro" id="IPR001841">
    <property type="entry name" value="Znf_RING"/>
</dbReference>
<dbReference type="SUPFAM" id="SSF57850">
    <property type="entry name" value="RING/U-box"/>
    <property type="match status" value="1"/>
</dbReference>
<feature type="compositionally biased region" description="Polar residues" evidence="2">
    <location>
        <begin position="397"/>
        <end position="416"/>
    </location>
</feature>
<evidence type="ECO:0000313" key="5">
    <source>
        <dbReference type="Proteomes" id="UP001418222"/>
    </source>
</evidence>
<evidence type="ECO:0000256" key="2">
    <source>
        <dbReference type="SAM" id="MobiDB-lite"/>
    </source>
</evidence>
<feature type="domain" description="RING-type" evidence="3">
    <location>
        <begin position="29"/>
        <end position="74"/>
    </location>
</feature>
<feature type="compositionally biased region" description="Polar residues" evidence="2">
    <location>
        <begin position="379"/>
        <end position="389"/>
    </location>
</feature>
<evidence type="ECO:0000259" key="3">
    <source>
        <dbReference type="PROSITE" id="PS50089"/>
    </source>
</evidence>
<dbReference type="PROSITE" id="PS50089">
    <property type="entry name" value="ZF_RING_2"/>
    <property type="match status" value="1"/>
</dbReference>
<accession>A0AAP0BY67</accession>
<dbReference type="PANTHER" id="PTHR46798:SF19">
    <property type="entry name" value="OS09G0511500 PROTEIN"/>
    <property type="match status" value="1"/>
</dbReference>
<keyword evidence="1" id="KW-0479">Metal-binding</keyword>
<dbReference type="Gene3D" id="3.30.40.10">
    <property type="entry name" value="Zinc/RING finger domain, C3HC4 (zinc finger)"/>
    <property type="match status" value="1"/>
</dbReference>
<comment type="caution">
    <text evidence="4">The sequence shown here is derived from an EMBL/GenBank/DDBJ whole genome shotgun (WGS) entry which is preliminary data.</text>
</comment>
<keyword evidence="5" id="KW-1185">Reference proteome</keyword>
<keyword evidence="1" id="KW-0862">Zinc</keyword>
<dbReference type="Pfam" id="PF13639">
    <property type="entry name" value="zf-RING_2"/>
    <property type="match status" value="1"/>
</dbReference>
<dbReference type="AlphaFoldDB" id="A0AAP0BY67"/>
<evidence type="ECO:0000313" key="4">
    <source>
        <dbReference type="EMBL" id="KAK8952114.1"/>
    </source>
</evidence>
<protein>
    <recommendedName>
        <fullName evidence="3">RING-type domain-containing protein</fullName>
    </recommendedName>
</protein>